<sequence>MNEQNGRQAEVDTAVHRAAETHPHLRATLDALRGHLGRAHAHSDAVDDGAWADYRDRLDRGLASLDKEEARASEAGDPAAPDTLFATATQLEIDGWRLHFETRQERLDTGLPSETDRLRALAAAEDQVDAYRRGERSREDVESALAALRV</sequence>
<feature type="region of interest" description="Disordered" evidence="1">
    <location>
        <begin position="1"/>
        <end position="23"/>
    </location>
</feature>
<dbReference type="Proteomes" id="UP000317982">
    <property type="component" value="Unassembled WGS sequence"/>
</dbReference>
<dbReference type="InParanoid" id="A0A545AY50"/>
<evidence type="ECO:0000313" key="3">
    <source>
        <dbReference type="Proteomes" id="UP000317982"/>
    </source>
</evidence>
<reference evidence="2 3" key="1">
    <citation type="submission" date="2019-07" db="EMBL/GenBank/DDBJ databases">
        <title>Cryptosporangium phraense sp. nov., isolated from plant litter.</title>
        <authorList>
            <person name="Suriyachadkun C."/>
        </authorList>
    </citation>
    <scope>NUCLEOTIDE SEQUENCE [LARGE SCALE GENOMIC DNA]</scope>
    <source>
        <strain evidence="2 3">A-T 5661</strain>
    </source>
</reference>
<evidence type="ECO:0000313" key="2">
    <source>
        <dbReference type="EMBL" id="TQS46266.1"/>
    </source>
</evidence>
<comment type="caution">
    <text evidence="2">The sequence shown here is derived from an EMBL/GenBank/DDBJ whole genome shotgun (WGS) entry which is preliminary data.</text>
</comment>
<dbReference type="EMBL" id="VIRS01000002">
    <property type="protein sequence ID" value="TQS46266.1"/>
    <property type="molecule type" value="Genomic_DNA"/>
</dbReference>
<organism evidence="2 3">
    <name type="scientific">Cryptosporangium phraense</name>
    <dbReference type="NCBI Taxonomy" id="2593070"/>
    <lineage>
        <taxon>Bacteria</taxon>
        <taxon>Bacillati</taxon>
        <taxon>Actinomycetota</taxon>
        <taxon>Actinomycetes</taxon>
        <taxon>Cryptosporangiales</taxon>
        <taxon>Cryptosporangiaceae</taxon>
        <taxon>Cryptosporangium</taxon>
    </lineage>
</organism>
<proteinExistence type="predicted"/>
<accession>A0A545AY50</accession>
<evidence type="ECO:0000256" key="1">
    <source>
        <dbReference type="SAM" id="MobiDB-lite"/>
    </source>
</evidence>
<protein>
    <submittedName>
        <fullName evidence="2">Uncharacterized protein</fullName>
    </submittedName>
</protein>
<name>A0A545AY50_9ACTN</name>
<dbReference type="OrthoDB" id="3401451at2"/>
<gene>
    <name evidence="2" type="ORF">FL583_02400</name>
</gene>
<dbReference type="RefSeq" id="WP_142702794.1">
    <property type="nucleotide sequence ID" value="NZ_VIRS01000002.1"/>
</dbReference>
<keyword evidence="3" id="KW-1185">Reference proteome</keyword>
<dbReference type="AlphaFoldDB" id="A0A545AY50"/>
<feature type="compositionally biased region" description="Basic and acidic residues" evidence="1">
    <location>
        <begin position="9"/>
        <end position="23"/>
    </location>
</feature>